<evidence type="ECO:0000313" key="1">
    <source>
        <dbReference type="EMBL" id="TNY19625.1"/>
    </source>
</evidence>
<proteinExistence type="predicted"/>
<evidence type="ECO:0000313" key="2">
    <source>
        <dbReference type="Proteomes" id="UP000311382"/>
    </source>
</evidence>
<protein>
    <submittedName>
        <fullName evidence="1">Uncharacterized protein</fullName>
    </submittedName>
</protein>
<dbReference type="OrthoDB" id="2526002at2759"/>
<organism evidence="1 2">
    <name type="scientific">Rhodotorula diobovata</name>
    <dbReference type="NCBI Taxonomy" id="5288"/>
    <lineage>
        <taxon>Eukaryota</taxon>
        <taxon>Fungi</taxon>
        <taxon>Dikarya</taxon>
        <taxon>Basidiomycota</taxon>
        <taxon>Pucciniomycotina</taxon>
        <taxon>Microbotryomycetes</taxon>
        <taxon>Sporidiobolales</taxon>
        <taxon>Sporidiobolaceae</taxon>
        <taxon>Rhodotorula</taxon>
    </lineage>
</organism>
<sequence length="156" mass="16778">MGGWKGRRASSPLLATHALALVSRGPRNPAATCRCTLCTLPRDMLNRRQATKEAKTEYYQIAQYTCTYDAAKKAVDCLPFVRTFMRVGTSLKEVTPTVNAGGRLPRGGLLAVPTDVEAPQCVSLVASPSKSLARADVRLHALRRTVPVKGAPPTGM</sequence>
<dbReference type="EMBL" id="SOZI01000089">
    <property type="protein sequence ID" value="TNY19625.1"/>
    <property type="molecule type" value="Genomic_DNA"/>
</dbReference>
<keyword evidence="2" id="KW-1185">Reference proteome</keyword>
<dbReference type="Proteomes" id="UP000311382">
    <property type="component" value="Unassembled WGS sequence"/>
</dbReference>
<name>A0A5C5FSK9_9BASI</name>
<feature type="non-terminal residue" evidence="1">
    <location>
        <position position="156"/>
    </location>
</feature>
<accession>A0A5C5FSK9</accession>
<comment type="caution">
    <text evidence="1">The sequence shown here is derived from an EMBL/GenBank/DDBJ whole genome shotgun (WGS) entry which is preliminary data.</text>
</comment>
<reference evidence="1 2" key="1">
    <citation type="submission" date="2019-03" db="EMBL/GenBank/DDBJ databases">
        <title>Rhodosporidium diobovatum UCD-FST 08-225 genome sequencing, assembly, and annotation.</title>
        <authorList>
            <person name="Fakankun I.U."/>
            <person name="Fristensky B."/>
            <person name="Levin D.B."/>
        </authorList>
    </citation>
    <scope>NUCLEOTIDE SEQUENCE [LARGE SCALE GENOMIC DNA]</scope>
    <source>
        <strain evidence="1 2">UCD-FST 08-225</strain>
    </source>
</reference>
<gene>
    <name evidence="1" type="ORF">DMC30DRAFT_399821</name>
</gene>
<dbReference type="AlphaFoldDB" id="A0A5C5FSK9"/>